<dbReference type="GO" id="GO:0008270">
    <property type="term" value="F:zinc ion binding"/>
    <property type="evidence" value="ECO:0007669"/>
    <property type="project" value="UniProtKB-KW"/>
</dbReference>
<dbReference type="GO" id="GO:0006397">
    <property type="term" value="P:mRNA processing"/>
    <property type="evidence" value="ECO:0007669"/>
    <property type="project" value="UniProtKB-KW"/>
</dbReference>
<protein>
    <recommendedName>
        <fullName evidence="4">CCHC-type domain-containing protein</fullName>
    </recommendedName>
</protein>
<reference evidence="5 6" key="1">
    <citation type="journal article" date="2016" name="Mol. Biol. Evol.">
        <title>Comparative Genomics of Early-Diverging Mushroom-Forming Fungi Provides Insights into the Origins of Lignocellulose Decay Capabilities.</title>
        <authorList>
            <person name="Nagy L.G."/>
            <person name="Riley R."/>
            <person name="Tritt A."/>
            <person name="Adam C."/>
            <person name="Daum C."/>
            <person name="Floudas D."/>
            <person name="Sun H."/>
            <person name="Yadav J.S."/>
            <person name="Pangilinan J."/>
            <person name="Larsson K.H."/>
            <person name="Matsuura K."/>
            <person name="Barry K."/>
            <person name="Labutti K."/>
            <person name="Kuo R."/>
            <person name="Ohm R.A."/>
            <person name="Bhattacharya S.S."/>
            <person name="Shirouzu T."/>
            <person name="Yoshinaga Y."/>
            <person name="Martin F.M."/>
            <person name="Grigoriev I.V."/>
            <person name="Hibbett D.S."/>
        </authorList>
    </citation>
    <scope>NUCLEOTIDE SEQUENCE [LARGE SCALE GENOMIC DNA]</scope>
    <source>
        <strain evidence="5 6">CBS 109695</strain>
    </source>
</reference>
<keyword evidence="1" id="KW-0507">mRNA processing</keyword>
<proteinExistence type="predicted"/>
<evidence type="ECO:0000259" key="4">
    <source>
        <dbReference type="PROSITE" id="PS50158"/>
    </source>
</evidence>
<feature type="region of interest" description="Disordered" evidence="3">
    <location>
        <begin position="328"/>
        <end position="348"/>
    </location>
</feature>
<feature type="compositionally biased region" description="Polar residues" evidence="3">
    <location>
        <begin position="328"/>
        <end position="344"/>
    </location>
</feature>
<name>A0A166NXI8_9AGAM</name>
<evidence type="ECO:0000256" key="1">
    <source>
        <dbReference type="ARBA" id="ARBA00022664"/>
    </source>
</evidence>
<evidence type="ECO:0000313" key="6">
    <source>
        <dbReference type="Proteomes" id="UP000076532"/>
    </source>
</evidence>
<dbReference type="SUPFAM" id="SSF57756">
    <property type="entry name" value="Retrovirus zinc finger-like domains"/>
    <property type="match status" value="1"/>
</dbReference>
<dbReference type="GO" id="GO:0003676">
    <property type="term" value="F:nucleic acid binding"/>
    <property type="evidence" value="ECO:0007669"/>
    <property type="project" value="InterPro"/>
</dbReference>
<dbReference type="OrthoDB" id="3268646at2759"/>
<evidence type="ECO:0000256" key="2">
    <source>
        <dbReference type="PROSITE-ProRule" id="PRU00047"/>
    </source>
</evidence>
<evidence type="ECO:0000313" key="5">
    <source>
        <dbReference type="EMBL" id="KZP25473.1"/>
    </source>
</evidence>
<feature type="region of interest" description="Disordered" evidence="3">
    <location>
        <begin position="197"/>
        <end position="282"/>
    </location>
</feature>
<feature type="domain" description="CCHC-type" evidence="4">
    <location>
        <begin position="363"/>
        <end position="378"/>
    </location>
</feature>
<keyword evidence="2" id="KW-0862">Zinc</keyword>
<dbReference type="AlphaFoldDB" id="A0A166NXI8"/>
<dbReference type="InterPro" id="IPR036875">
    <property type="entry name" value="Znf_CCHC_sf"/>
</dbReference>
<organism evidence="5 6">
    <name type="scientific">Athelia psychrophila</name>
    <dbReference type="NCBI Taxonomy" id="1759441"/>
    <lineage>
        <taxon>Eukaryota</taxon>
        <taxon>Fungi</taxon>
        <taxon>Dikarya</taxon>
        <taxon>Basidiomycota</taxon>
        <taxon>Agaricomycotina</taxon>
        <taxon>Agaricomycetes</taxon>
        <taxon>Agaricomycetidae</taxon>
        <taxon>Atheliales</taxon>
        <taxon>Atheliaceae</taxon>
        <taxon>Athelia</taxon>
    </lineage>
</organism>
<dbReference type="Proteomes" id="UP000076532">
    <property type="component" value="Unassembled WGS sequence"/>
</dbReference>
<keyword evidence="2" id="KW-0863">Zinc-finger</keyword>
<feature type="non-terminal residue" evidence="5">
    <location>
        <position position="392"/>
    </location>
</feature>
<feature type="compositionally biased region" description="Basic residues" evidence="3">
    <location>
        <begin position="230"/>
        <end position="247"/>
    </location>
</feature>
<dbReference type="PROSITE" id="PS50158">
    <property type="entry name" value="ZF_CCHC"/>
    <property type="match status" value="1"/>
</dbReference>
<keyword evidence="6" id="KW-1185">Reference proteome</keyword>
<dbReference type="Gene3D" id="4.10.60.10">
    <property type="entry name" value="Zinc finger, CCHC-type"/>
    <property type="match status" value="1"/>
</dbReference>
<dbReference type="EMBL" id="KV417520">
    <property type="protein sequence ID" value="KZP25473.1"/>
    <property type="molecule type" value="Genomic_DNA"/>
</dbReference>
<feature type="compositionally biased region" description="Low complexity" evidence="3">
    <location>
        <begin position="261"/>
        <end position="271"/>
    </location>
</feature>
<keyword evidence="2" id="KW-0479">Metal-binding</keyword>
<evidence type="ECO:0000256" key="3">
    <source>
        <dbReference type="SAM" id="MobiDB-lite"/>
    </source>
</evidence>
<accession>A0A166NXI8</accession>
<sequence length="392" mass="44575">MTNSVLTMPLKHGKSAPAKFRGKYNKIREFITHYELLLAQHNVTNNEDRCDLVTRYCSTKVTEFIKALPSYNDNRWDNLRDDLLKYYDADLDSKKYHTPDLSKFAKASRKGKIRKLSDWRTYGRNFITIGGWLLKKKKISDSEFATQYWNGIPRSFRGKIENRLLAKDPARSLTEPFKVSEINSAADGLLQRDRFDSYLNNSDSDSDSDNEDSHSEGDDSSNDETYSKARASKSLKRKDKYTSKKARFTVSDSDSESSDNKPSAKLRSSKSSLKKKVNSKNEPDVETLIKDLNSMSINDPGYAALAYRAMKKDPDILKVVQSSAFTTNSAMPPTQYQSRSNMGFQPQPPPHMNSNFAVPRHECFGCNEPGHIISRCPKINDLTSKGLLQRLD</sequence>
<gene>
    <name evidence="5" type="ORF">FIBSPDRAFT_733713</name>
</gene>
<dbReference type="InterPro" id="IPR001878">
    <property type="entry name" value="Znf_CCHC"/>
</dbReference>
<dbReference type="STRING" id="436010.A0A166NXI8"/>